<dbReference type="InterPro" id="IPR044068">
    <property type="entry name" value="CB"/>
</dbReference>
<feature type="domain" description="Tyr recombinase" evidence="4">
    <location>
        <begin position="103"/>
        <end position="284"/>
    </location>
</feature>
<evidence type="ECO:0000313" key="6">
    <source>
        <dbReference type="EMBL" id="HIT85519.1"/>
    </source>
</evidence>
<evidence type="ECO:0000256" key="2">
    <source>
        <dbReference type="ARBA" id="ARBA00023172"/>
    </source>
</evidence>
<dbReference type="Pfam" id="PF00589">
    <property type="entry name" value="Phage_integrase"/>
    <property type="match status" value="1"/>
</dbReference>
<dbReference type="PROSITE" id="PS51898">
    <property type="entry name" value="TYR_RECOMBINASE"/>
    <property type="match status" value="1"/>
</dbReference>
<dbReference type="GO" id="GO:0006310">
    <property type="term" value="P:DNA recombination"/>
    <property type="evidence" value="ECO:0007669"/>
    <property type="project" value="UniProtKB-KW"/>
</dbReference>
<dbReference type="InterPro" id="IPR011010">
    <property type="entry name" value="DNA_brk_join_enz"/>
</dbReference>
<dbReference type="InterPro" id="IPR010998">
    <property type="entry name" value="Integrase_recombinase_N"/>
</dbReference>
<dbReference type="PROSITE" id="PS51900">
    <property type="entry name" value="CB"/>
    <property type="match status" value="1"/>
</dbReference>
<dbReference type="Proteomes" id="UP000824165">
    <property type="component" value="Unassembled WGS sequence"/>
</dbReference>
<dbReference type="CDD" id="cd01189">
    <property type="entry name" value="INT_ICEBs1_C_like"/>
    <property type="match status" value="1"/>
</dbReference>
<dbReference type="InterPro" id="IPR013762">
    <property type="entry name" value="Integrase-like_cat_sf"/>
</dbReference>
<protein>
    <submittedName>
        <fullName evidence="6">Site-specific integrase</fullName>
    </submittedName>
</protein>
<evidence type="ECO:0000259" key="4">
    <source>
        <dbReference type="PROSITE" id="PS51898"/>
    </source>
</evidence>
<dbReference type="InterPro" id="IPR050090">
    <property type="entry name" value="Tyrosine_recombinase_XerCD"/>
</dbReference>
<name>A0A9D1H4V8_9FIRM</name>
<dbReference type="InterPro" id="IPR002104">
    <property type="entry name" value="Integrase_catalytic"/>
</dbReference>
<dbReference type="GO" id="GO:0015074">
    <property type="term" value="P:DNA integration"/>
    <property type="evidence" value="ECO:0007669"/>
    <property type="project" value="InterPro"/>
</dbReference>
<evidence type="ECO:0000256" key="3">
    <source>
        <dbReference type="PROSITE-ProRule" id="PRU01248"/>
    </source>
</evidence>
<reference evidence="6" key="1">
    <citation type="submission" date="2020-10" db="EMBL/GenBank/DDBJ databases">
        <authorList>
            <person name="Gilroy R."/>
        </authorList>
    </citation>
    <scope>NUCLEOTIDE SEQUENCE</scope>
    <source>
        <strain evidence="6">CHK181-108</strain>
    </source>
</reference>
<proteinExistence type="predicted"/>
<dbReference type="PANTHER" id="PTHR30349">
    <property type="entry name" value="PHAGE INTEGRASE-RELATED"/>
    <property type="match status" value="1"/>
</dbReference>
<evidence type="ECO:0000313" key="7">
    <source>
        <dbReference type="Proteomes" id="UP000824165"/>
    </source>
</evidence>
<feature type="domain" description="Core-binding (CB)" evidence="5">
    <location>
        <begin position="2"/>
        <end position="81"/>
    </location>
</feature>
<dbReference type="SUPFAM" id="SSF56349">
    <property type="entry name" value="DNA breaking-rejoining enzymes"/>
    <property type="match status" value="1"/>
</dbReference>
<accession>A0A9D1H4V8</accession>
<dbReference type="PANTHER" id="PTHR30349:SF91">
    <property type="entry name" value="INTA PROTEIN"/>
    <property type="match status" value="1"/>
</dbReference>
<organism evidence="6 7">
    <name type="scientific">Candidatus Ornithomonoglobus intestinigallinarum</name>
    <dbReference type="NCBI Taxonomy" id="2840894"/>
    <lineage>
        <taxon>Bacteria</taxon>
        <taxon>Bacillati</taxon>
        <taxon>Bacillota</taxon>
        <taxon>Clostridia</taxon>
        <taxon>Candidatus Ornithomonoglobus</taxon>
    </lineage>
</organism>
<evidence type="ECO:0000259" key="5">
    <source>
        <dbReference type="PROSITE" id="PS51900"/>
    </source>
</evidence>
<dbReference type="Gene3D" id="1.10.443.10">
    <property type="entry name" value="Intergrase catalytic core"/>
    <property type="match status" value="1"/>
</dbReference>
<reference evidence="6" key="2">
    <citation type="journal article" date="2021" name="PeerJ">
        <title>Extensive microbial diversity within the chicken gut microbiome revealed by metagenomics and culture.</title>
        <authorList>
            <person name="Gilroy R."/>
            <person name="Ravi A."/>
            <person name="Getino M."/>
            <person name="Pursley I."/>
            <person name="Horton D.L."/>
            <person name="Alikhan N.F."/>
            <person name="Baker D."/>
            <person name="Gharbi K."/>
            <person name="Hall N."/>
            <person name="Watson M."/>
            <person name="Adriaenssens E.M."/>
            <person name="Foster-Nyarko E."/>
            <person name="Jarju S."/>
            <person name="Secka A."/>
            <person name="Antonio M."/>
            <person name="Oren A."/>
            <person name="Chaudhuri R.R."/>
            <person name="La Ragione R."/>
            <person name="Hildebrand F."/>
            <person name="Pallen M.J."/>
        </authorList>
    </citation>
    <scope>NUCLEOTIDE SEQUENCE</scope>
    <source>
        <strain evidence="6">CHK181-108</strain>
    </source>
</reference>
<keyword evidence="2" id="KW-0233">DNA recombination</keyword>
<dbReference type="GO" id="GO:0003677">
    <property type="term" value="F:DNA binding"/>
    <property type="evidence" value="ECO:0007669"/>
    <property type="project" value="UniProtKB-UniRule"/>
</dbReference>
<keyword evidence="1 3" id="KW-0238">DNA-binding</keyword>
<dbReference type="EMBL" id="DVLU01000064">
    <property type="protein sequence ID" value="HIT85519.1"/>
    <property type="molecule type" value="Genomic_DNA"/>
</dbReference>
<evidence type="ECO:0000256" key="1">
    <source>
        <dbReference type="ARBA" id="ARBA00023125"/>
    </source>
</evidence>
<comment type="caution">
    <text evidence="6">The sequence shown here is derived from an EMBL/GenBank/DDBJ whole genome shotgun (WGS) entry which is preliminary data.</text>
</comment>
<gene>
    <name evidence="6" type="ORF">IAA60_06395</name>
</gene>
<sequence length="296" mass="33879">MYTLKAWVKEWLDTYKRVLIKPSTYDSYVQYSTHITCEKELTELTSIDIQHMINAMVIERKSYSTIKHMLTLCRQSLRKARALGLIKELTCMDNLELPRSCARAVESLSTADADSILSHMSESAYGDFFAALLLTGCRVGELIALRWQDVSFFAGMIYIEHTDYHGELQRCKTASGARQLPMTAQLRQILMRRSRAGKGERVFLNRYGKPIKYRSLLDCWHWYTKRCGIQRCGLHVLRHTFAHRALRTGIPVRVVSAWLGHASVTITLGIYDTVTRDDMTAAADTLTELFSAKKRA</sequence>
<dbReference type="Gene3D" id="1.10.150.130">
    <property type="match status" value="1"/>
</dbReference>
<dbReference type="AlphaFoldDB" id="A0A9D1H4V8"/>